<evidence type="ECO:0000313" key="1">
    <source>
        <dbReference type="EMBL" id="GKV09881.1"/>
    </source>
</evidence>
<keyword evidence="2" id="KW-1185">Reference proteome</keyword>
<comment type="caution">
    <text evidence="1">The sequence shown here is derived from an EMBL/GenBank/DDBJ whole genome shotgun (WGS) entry which is preliminary data.</text>
</comment>
<proteinExistence type="predicted"/>
<dbReference type="Proteomes" id="UP001054252">
    <property type="component" value="Unassembled WGS sequence"/>
</dbReference>
<organism evidence="1 2">
    <name type="scientific">Rubroshorea leprosula</name>
    <dbReference type="NCBI Taxonomy" id="152421"/>
    <lineage>
        <taxon>Eukaryota</taxon>
        <taxon>Viridiplantae</taxon>
        <taxon>Streptophyta</taxon>
        <taxon>Embryophyta</taxon>
        <taxon>Tracheophyta</taxon>
        <taxon>Spermatophyta</taxon>
        <taxon>Magnoliopsida</taxon>
        <taxon>eudicotyledons</taxon>
        <taxon>Gunneridae</taxon>
        <taxon>Pentapetalae</taxon>
        <taxon>rosids</taxon>
        <taxon>malvids</taxon>
        <taxon>Malvales</taxon>
        <taxon>Dipterocarpaceae</taxon>
        <taxon>Rubroshorea</taxon>
    </lineage>
</organism>
<gene>
    <name evidence="1" type="ORF">SLEP1_g21319</name>
</gene>
<evidence type="ECO:0000313" key="2">
    <source>
        <dbReference type="Proteomes" id="UP001054252"/>
    </source>
</evidence>
<dbReference type="AlphaFoldDB" id="A0AAV5JG38"/>
<sequence>MDDATRGNGLPSTQEVLNSHIANSISASTLAMVQQQQPPVAQMYPQVHVSHFANLMPYRQFLSPVYVPQMTMPGYSSNPGYAHPSNGSSYLLMPGGSSLKYGIQQFKPVPAGSPTGFGTFASPTGYAINAPGVVGNANGLEDSSRIKYKDGNMYVSNQQADASDLWIQNPRELQGMQSAPYYNMPGQTPHGAYLPSHTGHASFNAAAAQSSHMQFPGLYHPPSQPAAMANPHHLGPAMGANVGVGVAPAAPGAQIGAYQQPQLGHLNWTTNF</sequence>
<dbReference type="PANTHER" id="PTHR47070">
    <property type="entry name" value="HYDROXYPROLINE-RICH GLYCOPROTEIN-LIKE"/>
    <property type="match status" value="1"/>
</dbReference>
<accession>A0AAV5JG38</accession>
<reference evidence="1 2" key="1">
    <citation type="journal article" date="2021" name="Commun. Biol.">
        <title>The genome of Shorea leprosula (Dipterocarpaceae) highlights the ecological relevance of drought in aseasonal tropical rainforests.</title>
        <authorList>
            <person name="Ng K.K.S."/>
            <person name="Kobayashi M.J."/>
            <person name="Fawcett J.A."/>
            <person name="Hatakeyama M."/>
            <person name="Paape T."/>
            <person name="Ng C.H."/>
            <person name="Ang C.C."/>
            <person name="Tnah L.H."/>
            <person name="Lee C.T."/>
            <person name="Nishiyama T."/>
            <person name="Sese J."/>
            <person name="O'Brien M.J."/>
            <person name="Copetti D."/>
            <person name="Mohd Noor M.I."/>
            <person name="Ong R.C."/>
            <person name="Putra M."/>
            <person name="Sireger I.Z."/>
            <person name="Indrioko S."/>
            <person name="Kosugi Y."/>
            <person name="Izuno A."/>
            <person name="Isagi Y."/>
            <person name="Lee S.L."/>
            <person name="Shimizu K.K."/>
        </authorList>
    </citation>
    <scope>NUCLEOTIDE SEQUENCE [LARGE SCALE GENOMIC DNA]</scope>
    <source>
        <strain evidence="1">214</strain>
    </source>
</reference>
<protein>
    <recommendedName>
        <fullName evidence="3">GBF-interacting protein 1 N-terminal domain-containing protein</fullName>
    </recommendedName>
</protein>
<dbReference type="PANTHER" id="PTHR47070:SF2">
    <property type="entry name" value="OS06G0206100 PROTEIN"/>
    <property type="match status" value="1"/>
</dbReference>
<name>A0AAV5JG38_9ROSI</name>
<evidence type="ECO:0008006" key="3">
    <source>
        <dbReference type="Google" id="ProtNLM"/>
    </source>
</evidence>
<dbReference type="EMBL" id="BPVZ01000031">
    <property type="protein sequence ID" value="GKV09881.1"/>
    <property type="molecule type" value="Genomic_DNA"/>
</dbReference>